<reference evidence="2" key="2">
    <citation type="submission" date="2023-06" db="EMBL/GenBank/DDBJ databases">
        <authorList>
            <person name="Ma L."/>
            <person name="Liu K.-W."/>
            <person name="Li Z."/>
            <person name="Hsiao Y.-Y."/>
            <person name="Qi Y."/>
            <person name="Fu T."/>
            <person name="Tang G."/>
            <person name="Zhang D."/>
            <person name="Sun W.-H."/>
            <person name="Liu D.-K."/>
            <person name="Li Y."/>
            <person name="Chen G.-Z."/>
            <person name="Liu X.-D."/>
            <person name="Liao X.-Y."/>
            <person name="Jiang Y.-T."/>
            <person name="Yu X."/>
            <person name="Hao Y."/>
            <person name="Huang J."/>
            <person name="Zhao X.-W."/>
            <person name="Ke S."/>
            <person name="Chen Y.-Y."/>
            <person name="Wu W.-L."/>
            <person name="Hsu J.-L."/>
            <person name="Lin Y.-F."/>
            <person name="Huang M.-D."/>
            <person name="Li C.-Y."/>
            <person name="Huang L."/>
            <person name="Wang Z.-W."/>
            <person name="Zhao X."/>
            <person name="Zhong W.-Y."/>
            <person name="Peng D.-H."/>
            <person name="Ahmad S."/>
            <person name="Lan S."/>
            <person name="Zhang J.-S."/>
            <person name="Tsai W.-C."/>
            <person name="Van De Peer Y."/>
            <person name="Liu Z.-J."/>
        </authorList>
    </citation>
    <scope>NUCLEOTIDE SEQUENCE</scope>
    <source>
        <strain evidence="2">CP</strain>
        <tissue evidence="2">Leaves</tissue>
    </source>
</reference>
<dbReference type="Proteomes" id="UP001180020">
    <property type="component" value="Unassembled WGS sequence"/>
</dbReference>
<organism evidence="2 3">
    <name type="scientific">Acorus calamus</name>
    <name type="common">Sweet flag</name>
    <dbReference type="NCBI Taxonomy" id="4465"/>
    <lineage>
        <taxon>Eukaryota</taxon>
        <taxon>Viridiplantae</taxon>
        <taxon>Streptophyta</taxon>
        <taxon>Embryophyta</taxon>
        <taxon>Tracheophyta</taxon>
        <taxon>Spermatophyta</taxon>
        <taxon>Magnoliopsida</taxon>
        <taxon>Liliopsida</taxon>
        <taxon>Acoraceae</taxon>
        <taxon>Acorus</taxon>
    </lineage>
</organism>
<dbReference type="InterPro" id="IPR003440">
    <property type="entry name" value="Glyco_trans_48_dom"/>
</dbReference>
<gene>
    <name evidence="2" type="primary">CALS11</name>
    <name evidence="2" type="ORF">QJS10_CPB20g01865</name>
</gene>
<evidence type="ECO:0000313" key="2">
    <source>
        <dbReference type="EMBL" id="KAK1286195.1"/>
    </source>
</evidence>
<dbReference type="GO" id="GO:0000148">
    <property type="term" value="C:1,3-beta-D-glucan synthase complex"/>
    <property type="evidence" value="ECO:0007669"/>
    <property type="project" value="InterPro"/>
</dbReference>
<dbReference type="Pfam" id="PF02364">
    <property type="entry name" value="Glucan_synthase"/>
    <property type="match status" value="1"/>
</dbReference>
<accession>A0AAV9CAN1</accession>
<evidence type="ECO:0000313" key="3">
    <source>
        <dbReference type="Proteomes" id="UP001180020"/>
    </source>
</evidence>
<feature type="domain" description="Glycosyl transferase 48" evidence="1">
    <location>
        <begin position="78"/>
        <end position="130"/>
    </location>
</feature>
<dbReference type="PANTHER" id="PTHR12741:SF7">
    <property type="entry name" value="CALLOSE SYNTHASE 12"/>
    <property type="match status" value="1"/>
</dbReference>
<sequence>MVGIVNTLQTLYDISIRDFPRDKRNIEQLRQDGLAPVRPSSTEFGGPSSHRLLQQLPLHEHAPRAAGGEDALLQCADPYYNEEVLYSKEQLRTENEDGISILFYLQKIYDDEWRNFMERMRGEGMTDDEEFGRKGTGNSVFGRHIAGRL</sequence>
<dbReference type="PANTHER" id="PTHR12741">
    <property type="entry name" value="LYST-INTERACTING PROTEIN LIP5 DOPAMINE RESPONSIVE PROTEIN DRG-1"/>
    <property type="match status" value="1"/>
</dbReference>
<dbReference type="AlphaFoldDB" id="A0AAV9CAN1"/>
<reference evidence="2" key="1">
    <citation type="journal article" date="2023" name="Nat. Commun.">
        <title>Diploid and tetraploid genomes of Acorus and the evolution of monocots.</title>
        <authorList>
            <person name="Ma L."/>
            <person name="Liu K.W."/>
            <person name="Li Z."/>
            <person name="Hsiao Y.Y."/>
            <person name="Qi Y."/>
            <person name="Fu T."/>
            <person name="Tang G.D."/>
            <person name="Zhang D."/>
            <person name="Sun W.H."/>
            <person name="Liu D.K."/>
            <person name="Li Y."/>
            <person name="Chen G.Z."/>
            <person name="Liu X.D."/>
            <person name="Liao X.Y."/>
            <person name="Jiang Y.T."/>
            <person name="Yu X."/>
            <person name="Hao Y."/>
            <person name="Huang J."/>
            <person name="Zhao X.W."/>
            <person name="Ke S."/>
            <person name="Chen Y.Y."/>
            <person name="Wu W.L."/>
            <person name="Hsu J.L."/>
            <person name="Lin Y.F."/>
            <person name="Huang M.D."/>
            <person name="Li C.Y."/>
            <person name="Huang L."/>
            <person name="Wang Z.W."/>
            <person name="Zhao X."/>
            <person name="Zhong W.Y."/>
            <person name="Peng D.H."/>
            <person name="Ahmad S."/>
            <person name="Lan S."/>
            <person name="Zhang J.S."/>
            <person name="Tsai W.C."/>
            <person name="Van de Peer Y."/>
            <person name="Liu Z.J."/>
        </authorList>
    </citation>
    <scope>NUCLEOTIDE SEQUENCE</scope>
    <source>
        <strain evidence="2">CP</strain>
    </source>
</reference>
<evidence type="ECO:0000259" key="1">
    <source>
        <dbReference type="Pfam" id="PF02364"/>
    </source>
</evidence>
<comment type="caution">
    <text evidence="2">The sequence shown here is derived from an EMBL/GenBank/DDBJ whole genome shotgun (WGS) entry which is preliminary data.</text>
</comment>
<keyword evidence="3" id="KW-1185">Reference proteome</keyword>
<name>A0AAV9CAN1_ACOCL</name>
<protein>
    <submittedName>
        <fullName evidence="2">Callose synthase 11</fullName>
    </submittedName>
</protein>
<dbReference type="GO" id="GO:0005886">
    <property type="term" value="C:plasma membrane"/>
    <property type="evidence" value="ECO:0007669"/>
    <property type="project" value="TreeGrafter"/>
</dbReference>
<proteinExistence type="predicted"/>
<dbReference type="EMBL" id="JAUJYO010000020">
    <property type="protein sequence ID" value="KAK1286195.1"/>
    <property type="molecule type" value="Genomic_DNA"/>
</dbReference>
<dbReference type="GO" id="GO:0006075">
    <property type="term" value="P:(1-&gt;3)-beta-D-glucan biosynthetic process"/>
    <property type="evidence" value="ECO:0007669"/>
    <property type="project" value="InterPro"/>
</dbReference>
<dbReference type="GO" id="GO:0003843">
    <property type="term" value="F:1,3-beta-D-glucan synthase activity"/>
    <property type="evidence" value="ECO:0007669"/>
    <property type="project" value="InterPro"/>
</dbReference>